<evidence type="ECO:0000256" key="8">
    <source>
        <dbReference type="RuleBase" id="RU361275"/>
    </source>
</evidence>
<comment type="function">
    <text evidence="8">Catalyzes the isomerization of citrate to isocitrate via cis-aconitate.</text>
</comment>
<comment type="pathway">
    <text evidence="2">Carbohydrate metabolism; tricarboxylic acid cycle; isocitrate from oxaloacetate: step 2/2.</text>
</comment>
<evidence type="ECO:0000256" key="5">
    <source>
        <dbReference type="ARBA" id="ARBA00023004"/>
    </source>
</evidence>
<dbReference type="EC" id="4.2.1.3" evidence="8"/>
<keyword evidence="12" id="KW-1185">Reference proteome</keyword>
<organism evidence="11 12">
    <name type="scientific">Chitinophaga nivalis</name>
    <dbReference type="NCBI Taxonomy" id="2991709"/>
    <lineage>
        <taxon>Bacteria</taxon>
        <taxon>Pseudomonadati</taxon>
        <taxon>Bacteroidota</taxon>
        <taxon>Chitinophagia</taxon>
        <taxon>Chitinophagales</taxon>
        <taxon>Chitinophagaceae</taxon>
        <taxon>Chitinophaga</taxon>
    </lineage>
</organism>
<dbReference type="NCBIfam" id="TIGR01341">
    <property type="entry name" value="aconitase_1"/>
    <property type="match status" value="1"/>
</dbReference>
<dbReference type="InterPro" id="IPR015928">
    <property type="entry name" value="Aconitase/3IPM_dehydase_swvl"/>
</dbReference>
<evidence type="ECO:0000256" key="6">
    <source>
        <dbReference type="ARBA" id="ARBA00023014"/>
    </source>
</evidence>
<dbReference type="CDD" id="cd01580">
    <property type="entry name" value="AcnA_IRP_Swivel"/>
    <property type="match status" value="1"/>
</dbReference>
<comment type="catalytic activity">
    <reaction evidence="7 8">
        <text>citrate = D-threo-isocitrate</text>
        <dbReference type="Rhea" id="RHEA:10336"/>
        <dbReference type="ChEBI" id="CHEBI:15562"/>
        <dbReference type="ChEBI" id="CHEBI:16947"/>
        <dbReference type="EC" id="4.2.1.3"/>
    </reaction>
</comment>
<comment type="caution">
    <text evidence="11">The sequence shown here is derived from an EMBL/GenBank/DDBJ whole genome shotgun (WGS) entry which is preliminary data.</text>
</comment>
<feature type="domain" description="Aconitase/3-isopropylmalate dehydratase large subunit alpha/beta/alpha" evidence="9">
    <location>
        <begin position="57"/>
        <end position="576"/>
    </location>
</feature>
<protein>
    <recommendedName>
        <fullName evidence="8">Aconitate hydratase</fullName>
        <shortName evidence="8">Aconitase</shortName>
        <ecNumber evidence="8">4.2.1.3</ecNumber>
    </recommendedName>
</protein>
<dbReference type="Gene3D" id="3.20.19.10">
    <property type="entry name" value="Aconitase, domain 4"/>
    <property type="match status" value="1"/>
</dbReference>
<keyword evidence="8" id="KW-0004">4Fe-4S</keyword>
<evidence type="ECO:0000256" key="2">
    <source>
        <dbReference type="ARBA" id="ARBA00004717"/>
    </source>
</evidence>
<gene>
    <name evidence="11" type="primary">acnA</name>
    <name evidence="11" type="ORF">OL497_04175</name>
</gene>
<keyword evidence="4" id="KW-0479">Metal-binding</keyword>
<dbReference type="NCBIfam" id="NF009520">
    <property type="entry name" value="PRK12881.1"/>
    <property type="match status" value="1"/>
</dbReference>
<keyword evidence="8 11" id="KW-0456">Lyase</keyword>
<dbReference type="SUPFAM" id="SSF52016">
    <property type="entry name" value="LeuD/IlvD-like"/>
    <property type="match status" value="1"/>
</dbReference>
<dbReference type="InterPro" id="IPR006249">
    <property type="entry name" value="Aconitase/IRP2"/>
</dbReference>
<dbReference type="InterPro" id="IPR015931">
    <property type="entry name" value="Acnase/IPM_dHydase_lsu_aba_1/3"/>
</dbReference>
<dbReference type="PRINTS" id="PR00415">
    <property type="entry name" value="ACONITASE"/>
</dbReference>
<proteinExistence type="inferred from homology"/>
<dbReference type="SUPFAM" id="SSF53732">
    <property type="entry name" value="Aconitase iron-sulfur domain"/>
    <property type="match status" value="1"/>
</dbReference>
<dbReference type="InterPro" id="IPR000573">
    <property type="entry name" value="AconitaseA/IPMdHydase_ssu_swvl"/>
</dbReference>
<evidence type="ECO:0000259" key="9">
    <source>
        <dbReference type="Pfam" id="PF00330"/>
    </source>
</evidence>
<keyword evidence="5 8" id="KW-0408">Iron</keyword>
<dbReference type="InterPro" id="IPR001030">
    <property type="entry name" value="Acoase/IPM_deHydtase_lsu_aba"/>
</dbReference>
<sequence length="909" mass="100269">MQQRIASLSKLEQEGRKISRLPFSIRILLENVLRNHDGFAITDEHVNILVNWAPGSTDQEIPFKPARVLMQDFTGVAAVVDIASIRAEVIRQGRDGAKINPAIPVDLVVDHSVQVDFFGTDYSYTKNVAYEYERNKERYQLLKWAQQAFDNFTVVPPGMGICHQVNLEYLAHGVISRDGWLFPDTLVGTDSHTPMVNGIGVLGWGVGGIEAEAAILGQPIYFSCPQVIGLKLTNRLTEGVTATDMVLAITQLLRKYGVVDKFVEVFGDGLDHLSVPDRATISNMSPEFGCTVTYFPIDAQTLQYMRRTNRSEEQVTLVENYCKENMLWRHGNENITYSDIVELDLAQVQAAVAGPKRPQDRILVRDVHSEFENLLSKEFKRMYTPEGKRRDTAWLSEGGSGTAFTYEIQKQTEEVAVEVEYLKSVRIKIKNEEYVLSDGAITIAAITSCTNTSNPSVMIGAGLVAKKAVSRGLSVKPWVKTSLAPGSRVVTEYLRRSGLLTELEALRFHTVGYGCTSCIGNSGPLPPHIAEAVDKGNLVVASVLSGNRNFEARVHPQVKMNFLASPLLVVAYALAGRIDVDLLTAPLGYDPNGEPVYLRDIWPTQDEINEAVAAAVKQEDFERIYRVIFDGDEQWEGLLAPTGKDYHWSNDSTYIREAPFFRGLPEDAGPLQDIREARVLLKLGDSVTTDHISPAGSFKADTPAGKYLLDHGIDPRLFNSYGSRRGNHEVMIRGTFANVRIKNELSPKEGGFTTLIPQGVVLSVYDAAMQYAAAKVPLIILAGREYGSGSSRDWAAKGTNLLGVKAVIAESYERIHRSNLVGMGVLPLEYVDGQTAASLQLSGTEAFTITGIAEGITPGKLLTVRAKPTGGEEIVFQVKCRLNGAIEVAYYRHGGILQYVLTEFLKKYK</sequence>
<dbReference type="InterPro" id="IPR044137">
    <property type="entry name" value="AcnA_IRP_Swivel"/>
</dbReference>
<dbReference type="EMBL" id="JAPDNS010000001">
    <property type="protein sequence ID" value="MCW3483073.1"/>
    <property type="molecule type" value="Genomic_DNA"/>
</dbReference>
<evidence type="ECO:0000256" key="1">
    <source>
        <dbReference type="ARBA" id="ARBA00001966"/>
    </source>
</evidence>
<dbReference type="Gene3D" id="3.30.499.10">
    <property type="entry name" value="Aconitase, domain 3"/>
    <property type="match status" value="2"/>
</dbReference>
<dbReference type="GO" id="GO:0003994">
    <property type="term" value="F:aconitate hydratase activity"/>
    <property type="evidence" value="ECO:0007669"/>
    <property type="project" value="UniProtKB-EC"/>
</dbReference>
<dbReference type="PANTHER" id="PTHR11670">
    <property type="entry name" value="ACONITASE/IRON-RESPONSIVE ELEMENT FAMILY MEMBER"/>
    <property type="match status" value="1"/>
</dbReference>
<feature type="domain" description="Aconitase A/isopropylmalate dehydratase small subunit swivel" evidence="10">
    <location>
        <begin position="706"/>
        <end position="830"/>
    </location>
</feature>
<dbReference type="CDD" id="cd01586">
    <property type="entry name" value="AcnA_IRP"/>
    <property type="match status" value="1"/>
</dbReference>
<dbReference type="Proteomes" id="UP001207742">
    <property type="component" value="Unassembled WGS sequence"/>
</dbReference>
<comment type="cofactor">
    <cofactor evidence="1">
        <name>[4Fe-4S] cluster</name>
        <dbReference type="ChEBI" id="CHEBI:49883"/>
    </cofactor>
</comment>
<dbReference type="PROSITE" id="PS00450">
    <property type="entry name" value="ACONITASE_1"/>
    <property type="match status" value="1"/>
</dbReference>
<evidence type="ECO:0000313" key="11">
    <source>
        <dbReference type="EMBL" id="MCW3483073.1"/>
    </source>
</evidence>
<comment type="similarity">
    <text evidence="3 8">Belongs to the aconitase/IPM isomerase family.</text>
</comment>
<evidence type="ECO:0000256" key="7">
    <source>
        <dbReference type="ARBA" id="ARBA00023501"/>
    </source>
</evidence>
<name>A0ABT3IGH8_9BACT</name>
<evidence type="ECO:0000256" key="4">
    <source>
        <dbReference type="ARBA" id="ARBA00022723"/>
    </source>
</evidence>
<reference evidence="11 12" key="1">
    <citation type="submission" date="2022-10" db="EMBL/GenBank/DDBJ databases">
        <title>Chitinophaga nivalis PC15 sp. nov., isolated from Pyeongchang county, South Korea.</title>
        <authorList>
            <person name="Trinh H.N."/>
        </authorList>
    </citation>
    <scope>NUCLEOTIDE SEQUENCE [LARGE SCALE GENOMIC DNA]</scope>
    <source>
        <strain evidence="11 12">PC14</strain>
    </source>
</reference>
<evidence type="ECO:0000313" key="12">
    <source>
        <dbReference type="Proteomes" id="UP001207742"/>
    </source>
</evidence>
<evidence type="ECO:0000259" key="10">
    <source>
        <dbReference type="Pfam" id="PF00694"/>
    </source>
</evidence>
<dbReference type="InterPro" id="IPR018136">
    <property type="entry name" value="Aconitase_4Fe-4S_BS"/>
</dbReference>
<accession>A0ABT3IGH8</accession>
<evidence type="ECO:0000256" key="3">
    <source>
        <dbReference type="ARBA" id="ARBA00007185"/>
    </source>
</evidence>
<dbReference type="Pfam" id="PF00330">
    <property type="entry name" value="Aconitase"/>
    <property type="match status" value="1"/>
</dbReference>
<keyword evidence="6 8" id="KW-0411">Iron-sulfur</keyword>
<dbReference type="Pfam" id="PF00694">
    <property type="entry name" value="Aconitase_C"/>
    <property type="match status" value="1"/>
</dbReference>
<dbReference type="InterPro" id="IPR036008">
    <property type="entry name" value="Aconitase_4Fe-4S_dom"/>
</dbReference>
<dbReference type="NCBIfam" id="NF006757">
    <property type="entry name" value="PRK09277.1"/>
    <property type="match status" value="1"/>
</dbReference>
<dbReference type="RefSeq" id="WP_264728037.1">
    <property type="nucleotide sequence ID" value="NZ_JAPDNR010000001.1"/>
</dbReference>
<dbReference type="Gene3D" id="6.10.190.10">
    <property type="match status" value="1"/>
</dbReference>